<evidence type="ECO:0000313" key="1">
    <source>
        <dbReference type="EnsemblPlants" id="OB01G13660.1"/>
    </source>
</evidence>
<sequence length="294" mass="32318">MALMVPEILLVVATSEGVLTSIERAFSLFEEDASDSSSSSTDGSEDSFDFDVLVESTYNPGSGDAGEHSFDFEFSVDSSGEASFGPGAPLDTTGDEQYQYTFLVPMDTSGNVEHADDHGEASNVTPDHEWHKAGSIDYWADTLASALAPDGLLTSAHREITRLVTLHGVAVRLLNLCVSPHGDEAAWKRWRGHREAVVLRAHDALLKLSSATSATAAAEDFLRLRSVLSPHRSDWPSEAKRLVCDARRDVDEAWDAVMLMRDAAARQFFETWMILKASQPLQRRPVAYRIDPLY</sequence>
<dbReference type="OMA" id="EHHDAFV"/>
<evidence type="ECO:0000313" key="2">
    <source>
        <dbReference type="Proteomes" id="UP000006038"/>
    </source>
</evidence>
<organism evidence="1">
    <name type="scientific">Oryza brachyantha</name>
    <name type="common">malo sina</name>
    <dbReference type="NCBI Taxonomy" id="4533"/>
    <lineage>
        <taxon>Eukaryota</taxon>
        <taxon>Viridiplantae</taxon>
        <taxon>Streptophyta</taxon>
        <taxon>Embryophyta</taxon>
        <taxon>Tracheophyta</taxon>
        <taxon>Spermatophyta</taxon>
        <taxon>Magnoliopsida</taxon>
        <taxon>Liliopsida</taxon>
        <taxon>Poales</taxon>
        <taxon>Poaceae</taxon>
        <taxon>BOP clade</taxon>
        <taxon>Oryzoideae</taxon>
        <taxon>Oryzeae</taxon>
        <taxon>Oryzinae</taxon>
        <taxon>Oryza</taxon>
    </lineage>
</organism>
<name>J3KWL0_ORYBR</name>
<dbReference type="EnsemblPlants" id="OB01G13660.1">
    <property type="protein sequence ID" value="OB01G13660.1"/>
    <property type="gene ID" value="OB01G13660"/>
</dbReference>
<proteinExistence type="predicted"/>
<dbReference type="Gramene" id="OB01G13660.1">
    <property type="protein sequence ID" value="OB01G13660.1"/>
    <property type="gene ID" value="OB01G13660"/>
</dbReference>
<dbReference type="eggNOG" id="ENOG502R5VS">
    <property type="taxonomic scope" value="Eukaryota"/>
</dbReference>
<protein>
    <submittedName>
        <fullName evidence="1">Uncharacterized protein</fullName>
    </submittedName>
</protein>
<dbReference type="HOGENOM" id="CLU_083743_0_0_1"/>
<dbReference type="Proteomes" id="UP000006038">
    <property type="component" value="Chromosome 1"/>
</dbReference>
<dbReference type="AlphaFoldDB" id="J3KWL0"/>
<keyword evidence="2" id="KW-1185">Reference proteome</keyword>
<accession>J3KWL0</accession>
<reference evidence="1" key="1">
    <citation type="journal article" date="2013" name="Nat. Commun.">
        <title>Whole-genome sequencing of Oryza brachyantha reveals mechanisms underlying Oryza genome evolution.</title>
        <authorList>
            <person name="Chen J."/>
            <person name="Huang Q."/>
            <person name="Gao D."/>
            <person name="Wang J."/>
            <person name="Lang Y."/>
            <person name="Liu T."/>
            <person name="Li B."/>
            <person name="Bai Z."/>
            <person name="Luis Goicoechea J."/>
            <person name="Liang C."/>
            <person name="Chen C."/>
            <person name="Zhang W."/>
            <person name="Sun S."/>
            <person name="Liao Y."/>
            <person name="Zhang X."/>
            <person name="Yang L."/>
            <person name="Song C."/>
            <person name="Wang M."/>
            <person name="Shi J."/>
            <person name="Liu G."/>
            <person name="Liu J."/>
            <person name="Zhou H."/>
            <person name="Zhou W."/>
            <person name="Yu Q."/>
            <person name="An N."/>
            <person name="Chen Y."/>
            <person name="Cai Q."/>
            <person name="Wang B."/>
            <person name="Liu B."/>
            <person name="Min J."/>
            <person name="Huang Y."/>
            <person name="Wu H."/>
            <person name="Li Z."/>
            <person name="Zhang Y."/>
            <person name="Yin Y."/>
            <person name="Song W."/>
            <person name="Jiang J."/>
            <person name="Jackson S.A."/>
            <person name="Wing R.A."/>
            <person name="Wang J."/>
            <person name="Chen M."/>
        </authorList>
    </citation>
    <scope>NUCLEOTIDE SEQUENCE [LARGE SCALE GENOMIC DNA]</scope>
    <source>
        <strain evidence="1">cv. IRGC 101232</strain>
    </source>
</reference>
<reference evidence="1" key="2">
    <citation type="submission" date="2013-04" db="UniProtKB">
        <authorList>
            <consortium name="EnsemblPlants"/>
        </authorList>
    </citation>
    <scope>IDENTIFICATION</scope>
</reference>